<feature type="repeat" description="PPR" evidence="3">
    <location>
        <begin position="258"/>
        <end position="292"/>
    </location>
</feature>
<evidence type="ECO:0000256" key="2">
    <source>
        <dbReference type="ARBA" id="ARBA00022737"/>
    </source>
</evidence>
<feature type="repeat" description="PPR" evidence="3">
    <location>
        <begin position="433"/>
        <end position="468"/>
    </location>
</feature>
<dbReference type="AlphaFoldDB" id="A0A9C6WNZ9"/>
<evidence type="ECO:0000313" key="4">
    <source>
        <dbReference type="Proteomes" id="UP000515211"/>
    </source>
</evidence>
<feature type="repeat" description="PPR" evidence="3">
    <location>
        <begin position="188"/>
        <end position="218"/>
    </location>
</feature>
<feature type="repeat" description="PPR" evidence="3">
    <location>
        <begin position="398"/>
        <end position="432"/>
    </location>
</feature>
<dbReference type="Pfam" id="PF13041">
    <property type="entry name" value="PPR_2"/>
    <property type="match status" value="3"/>
</dbReference>
<dbReference type="Pfam" id="PF01535">
    <property type="entry name" value="PPR"/>
    <property type="match status" value="1"/>
</dbReference>
<protein>
    <submittedName>
        <fullName evidence="5">Pentatricopeptide repeat-containing protein At4g11690-like</fullName>
    </submittedName>
</protein>
<proteinExistence type="inferred from homology"/>
<feature type="repeat" description="PPR" evidence="3">
    <location>
        <begin position="293"/>
        <end position="327"/>
    </location>
</feature>
<dbReference type="InterPro" id="IPR011990">
    <property type="entry name" value="TPR-like_helical_dom_sf"/>
</dbReference>
<accession>A0A9C6WNZ9</accession>
<dbReference type="GeneID" id="107470682"/>
<feature type="repeat" description="PPR" evidence="3">
    <location>
        <begin position="220"/>
        <end position="254"/>
    </location>
</feature>
<feature type="repeat" description="PPR" evidence="3">
    <location>
        <begin position="469"/>
        <end position="503"/>
    </location>
</feature>
<evidence type="ECO:0000256" key="3">
    <source>
        <dbReference type="PROSITE-ProRule" id="PRU00708"/>
    </source>
</evidence>
<dbReference type="InterPro" id="IPR002885">
    <property type="entry name" value="PPR_rpt"/>
</dbReference>
<dbReference type="Pfam" id="PF12854">
    <property type="entry name" value="PPR_1"/>
    <property type="match status" value="2"/>
</dbReference>
<dbReference type="RefSeq" id="XP_052111635.1">
    <property type="nucleotide sequence ID" value="XM_052255675.1"/>
</dbReference>
<evidence type="ECO:0000256" key="1">
    <source>
        <dbReference type="ARBA" id="ARBA00007626"/>
    </source>
</evidence>
<name>A0A9C6WNZ9_ARADU</name>
<comment type="similarity">
    <text evidence="1">Belongs to the PPR family. P subfamily.</text>
</comment>
<dbReference type="KEGG" id="adu:107470682"/>
<reference evidence="5" key="2">
    <citation type="submission" date="2025-08" db="UniProtKB">
        <authorList>
            <consortium name="RefSeq"/>
        </authorList>
    </citation>
    <scope>IDENTIFICATION</scope>
    <source>
        <tissue evidence="5">Whole plant</tissue>
    </source>
</reference>
<dbReference type="NCBIfam" id="TIGR00756">
    <property type="entry name" value="PPR"/>
    <property type="match status" value="9"/>
</dbReference>
<organism evidence="4 5">
    <name type="scientific">Arachis duranensis</name>
    <name type="common">Wild peanut</name>
    <dbReference type="NCBI Taxonomy" id="130453"/>
    <lineage>
        <taxon>Eukaryota</taxon>
        <taxon>Viridiplantae</taxon>
        <taxon>Streptophyta</taxon>
        <taxon>Embryophyta</taxon>
        <taxon>Tracheophyta</taxon>
        <taxon>Spermatophyta</taxon>
        <taxon>Magnoliopsida</taxon>
        <taxon>eudicotyledons</taxon>
        <taxon>Gunneridae</taxon>
        <taxon>Pentapetalae</taxon>
        <taxon>rosids</taxon>
        <taxon>fabids</taxon>
        <taxon>Fabales</taxon>
        <taxon>Fabaceae</taxon>
        <taxon>Papilionoideae</taxon>
        <taxon>50 kb inversion clade</taxon>
        <taxon>dalbergioids sensu lato</taxon>
        <taxon>Dalbergieae</taxon>
        <taxon>Pterocarpus clade</taxon>
        <taxon>Arachis</taxon>
    </lineage>
</organism>
<dbReference type="Gene3D" id="1.25.40.10">
    <property type="entry name" value="Tetratricopeptide repeat domain"/>
    <property type="match status" value="4"/>
</dbReference>
<keyword evidence="2" id="KW-0677">Repeat</keyword>
<feature type="repeat" description="PPR" evidence="3">
    <location>
        <begin position="363"/>
        <end position="397"/>
    </location>
</feature>
<keyword evidence="4" id="KW-1185">Reference proteome</keyword>
<evidence type="ECO:0000313" key="5">
    <source>
        <dbReference type="RefSeq" id="XP_052111635.1"/>
    </source>
</evidence>
<gene>
    <name evidence="5" type="primary">LOC107470682</name>
</gene>
<dbReference type="Proteomes" id="UP000515211">
    <property type="component" value="Chromosome 10"/>
</dbReference>
<dbReference type="SUPFAM" id="SSF81901">
    <property type="entry name" value="HCP-like"/>
    <property type="match status" value="1"/>
</dbReference>
<dbReference type="PANTHER" id="PTHR47941">
    <property type="entry name" value="PENTATRICOPEPTIDE REPEAT-CONTAINING PROTEIN 3, MITOCHONDRIAL"/>
    <property type="match status" value="1"/>
</dbReference>
<feature type="repeat" description="PPR" evidence="3">
    <location>
        <begin position="328"/>
        <end position="362"/>
    </location>
</feature>
<dbReference type="SMR" id="A0A9C6WNZ9"/>
<dbReference type="PROSITE" id="PS51375">
    <property type="entry name" value="PPR"/>
    <property type="match status" value="9"/>
</dbReference>
<sequence length="563" mass="63052">MAEAVRKATTHPSSNVSSVVASITSLIQTINPQNPNACEALKPFSPYLTQPLVIQVIKNLRSPNHALFFFNWASNSQPNPNNYSHTRHCYAAITDSLLSHSLFSTAHHLLHRSKNLSDSLICKFIVALGNRGDIRGAIHWFHKAKSFSHGRCLLSCNAVLGVLVRANRINLSKSIFDQVVEEGVFELDVFTYTTMIRGFCKIGMVHSALKVFDEMRCSPNSVTYNTLIHGFCKNGDMEGAKRVFDRMVEVGGQSCKPDVVTYTTLIDGYSKKGEFREALECMEEMVKQGCHPNVLTYNALIEGLCLGGNVDEAMKMMTRMRLNGLEGNVTTNTSIMKGFCIVGRSEEAIMHLKEMDSRGMRPDLKAYSVIVNEYCKIRKPDDALLLIREMVVKGIKPSVSSFNAVFRVLVDIGKLDEAVHLLKQMPQMGCIPNFLSYSIVICGLCKVNGRMQEVEGLVSEMLENGHDLDTTLYNCLLEGYCDLGDEEMALRTVYHMIDKNFVINKDTFCIFVKELRGKGKLSKAVTVVEEMCRRCNVPDINSYRALLSQSLESDQRSFNQILL</sequence>
<reference evidence="4" key="1">
    <citation type="journal article" date="2016" name="Nat. Genet.">
        <title>The genome sequences of Arachis duranensis and Arachis ipaensis, the diploid ancestors of cultivated peanut.</title>
        <authorList>
            <person name="Bertioli D.J."/>
            <person name="Cannon S.B."/>
            <person name="Froenicke L."/>
            <person name="Huang G."/>
            <person name="Farmer A.D."/>
            <person name="Cannon E.K."/>
            <person name="Liu X."/>
            <person name="Gao D."/>
            <person name="Clevenger J."/>
            <person name="Dash S."/>
            <person name="Ren L."/>
            <person name="Moretzsohn M.C."/>
            <person name="Shirasawa K."/>
            <person name="Huang W."/>
            <person name="Vidigal B."/>
            <person name="Abernathy B."/>
            <person name="Chu Y."/>
            <person name="Niederhuth C.E."/>
            <person name="Umale P."/>
            <person name="Araujo A.C."/>
            <person name="Kozik A."/>
            <person name="Kim K.D."/>
            <person name="Burow M.D."/>
            <person name="Varshney R.K."/>
            <person name="Wang X."/>
            <person name="Zhang X."/>
            <person name="Barkley N."/>
            <person name="Guimaraes P.M."/>
            <person name="Isobe S."/>
            <person name="Guo B."/>
            <person name="Liao B."/>
            <person name="Stalker H.T."/>
            <person name="Schmitz R.J."/>
            <person name="Scheffler B.E."/>
            <person name="Leal-Bertioli S.C."/>
            <person name="Xun X."/>
            <person name="Jackson S.A."/>
            <person name="Michelmore R."/>
            <person name="Ozias-Akins P."/>
        </authorList>
    </citation>
    <scope>NUCLEOTIDE SEQUENCE [LARGE SCALE GENOMIC DNA]</scope>
    <source>
        <strain evidence="4">cv. V14167</strain>
    </source>
</reference>